<sequence length="219" mass="23252">MEDLADVLTEFHPATGKVPQLDPLSQAHLPVARELSNADSLRLDDLLSAGSFAVLDAALHSICSVPHAQTVAGSNPGSSVATTYYDNHTEVHTRQGTGSDPSAQPGYVFAQLAHPGVGLAPPQRQREPGHGPLSTSGIGSSSQLAGAGNAQLPLPPTPHRQQQQQQALSPSHPAAPSPGQQPQQQQQLHHQLQQPHQPPHQPPAQPPPKQQQQQQQHMQ</sequence>
<comment type="caution">
    <text evidence="2">The sequence shown here is derived from an EMBL/GenBank/DDBJ whole genome shotgun (WGS) entry which is preliminary data.</text>
</comment>
<keyword evidence="3" id="KW-1185">Reference proteome</keyword>
<protein>
    <submittedName>
        <fullName evidence="2">Uncharacterized protein</fullName>
    </submittedName>
</protein>
<evidence type="ECO:0000313" key="2">
    <source>
        <dbReference type="EMBL" id="GLI59480.1"/>
    </source>
</evidence>
<feature type="region of interest" description="Disordered" evidence="1">
    <location>
        <begin position="117"/>
        <end position="219"/>
    </location>
</feature>
<proteinExistence type="predicted"/>
<accession>A0ABQ5RPL8</accession>
<dbReference type="Proteomes" id="UP001165090">
    <property type="component" value="Unassembled WGS sequence"/>
</dbReference>
<dbReference type="EMBL" id="BSDZ01000004">
    <property type="protein sequence ID" value="GLI59480.1"/>
    <property type="molecule type" value="Genomic_DNA"/>
</dbReference>
<feature type="compositionally biased region" description="Low complexity" evidence="1">
    <location>
        <begin position="159"/>
        <end position="195"/>
    </location>
</feature>
<name>A0ABQ5RPL8_9CHLO</name>
<reference evidence="2 3" key="1">
    <citation type="journal article" date="2023" name="IScience">
        <title>Expanded male sex-determining region conserved during the evolution of homothallism in the green alga Volvox.</title>
        <authorList>
            <person name="Yamamoto K."/>
            <person name="Matsuzaki R."/>
            <person name="Mahakham W."/>
            <person name="Heman W."/>
            <person name="Sekimoto H."/>
            <person name="Kawachi M."/>
            <person name="Minakuchi Y."/>
            <person name="Toyoda A."/>
            <person name="Nozaki H."/>
        </authorList>
    </citation>
    <scope>NUCLEOTIDE SEQUENCE [LARGE SCALE GENOMIC DNA]</scope>
    <source>
        <strain evidence="2 3">NIES-4468</strain>
    </source>
</reference>
<feature type="compositionally biased region" description="Pro residues" evidence="1">
    <location>
        <begin position="196"/>
        <end position="209"/>
    </location>
</feature>
<gene>
    <name evidence="2" type="ORF">VaNZ11_001364</name>
</gene>
<organism evidence="2 3">
    <name type="scientific">Volvox africanus</name>
    <dbReference type="NCBI Taxonomy" id="51714"/>
    <lineage>
        <taxon>Eukaryota</taxon>
        <taxon>Viridiplantae</taxon>
        <taxon>Chlorophyta</taxon>
        <taxon>core chlorophytes</taxon>
        <taxon>Chlorophyceae</taxon>
        <taxon>CS clade</taxon>
        <taxon>Chlamydomonadales</taxon>
        <taxon>Volvocaceae</taxon>
        <taxon>Volvox</taxon>
    </lineage>
</organism>
<evidence type="ECO:0000313" key="3">
    <source>
        <dbReference type="Proteomes" id="UP001165090"/>
    </source>
</evidence>
<evidence type="ECO:0000256" key="1">
    <source>
        <dbReference type="SAM" id="MobiDB-lite"/>
    </source>
</evidence>
<feature type="compositionally biased region" description="Polar residues" evidence="1">
    <location>
        <begin position="133"/>
        <end position="144"/>
    </location>
</feature>
<feature type="non-terminal residue" evidence="2">
    <location>
        <position position="219"/>
    </location>
</feature>
<feature type="compositionally biased region" description="Low complexity" evidence="1">
    <location>
        <begin position="210"/>
        <end position="219"/>
    </location>
</feature>